<feature type="coiled-coil region" evidence="4">
    <location>
        <begin position="178"/>
        <end position="205"/>
    </location>
</feature>
<evidence type="ECO:0000256" key="3">
    <source>
        <dbReference type="RuleBase" id="RU003512"/>
    </source>
</evidence>
<dbReference type="PRINTS" id="PR00691">
    <property type="entry name" value="ADHESINB"/>
</dbReference>
<dbReference type="PANTHER" id="PTHR42953:SF8">
    <property type="entry name" value="ZINT DOMAIN-CONTAINING PROTEIN"/>
    <property type="match status" value="1"/>
</dbReference>
<dbReference type="PRINTS" id="PR00690">
    <property type="entry name" value="ADHESNFAMILY"/>
</dbReference>
<comment type="caution">
    <text evidence="5">The sequence shown here is derived from an EMBL/GenBank/DDBJ whole genome shotgun (WGS) entry which is preliminary data.</text>
</comment>
<dbReference type="PANTHER" id="PTHR42953">
    <property type="entry name" value="HIGH-AFFINITY ZINC UPTAKE SYSTEM PROTEIN ZNUA-RELATED"/>
    <property type="match status" value="1"/>
</dbReference>
<reference evidence="5 6" key="1">
    <citation type="submission" date="2018-07" db="EMBL/GenBank/DDBJ databases">
        <title>Lottiidibacillus patelloidae gen. nov., sp. nov., isolated from the intestinal tract of a marine limpet and the reclassification of B. taeanensis BH030017T, B. algicola KMM 3737T and B. hwajinpoensis SW-72T as genus Lottiidibacillus.</title>
        <authorList>
            <person name="Liu R."/>
            <person name="Huang Z."/>
        </authorList>
    </citation>
    <scope>NUCLEOTIDE SEQUENCE [LARGE SCALE GENOMIC DNA]</scope>
    <source>
        <strain evidence="5 6">BH030017</strain>
    </source>
</reference>
<evidence type="ECO:0000313" key="6">
    <source>
        <dbReference type="Proteomes" id="UP000253314"/>
    </source>
</evidence>
<gene>
    <name evidence="5" type="ORF">DS031_00340</name>
</gene>
<keyword evidence="2" id="KW-0732">Signal</keyword>
<evidence type="ECO:0000256" key="4">
    <source>
        <dbReference type="SAM" id="Coils"/>
    </source>
</evidence>
<dbReference type="GO" id="GO:0030001">
    <property type="term" value="P:metal ion transport"/>
    <property type="evidence" value="ECO:0007669"/>
    <property type="project" value="InterPro"/>
</dbReference>
<dbReference type="SUPFAM" id="SSF53807">
    <property type="entry name" value="Helical backbone' metal receptor"/>
    <property type="match status" value="1"/>
</dbReference>
<dbReference type="Gene3D" id="3.40.50.1980">
    <property type="entry name" value="Nitrogenase molybdenum iron protein domain"/>
    <property type="match status" value="2"/>
</dbReference>
<dbReference type="GO" id="GO:0046872">
    <property type="term" value="F:metal ion binding"/>
    <property type="evidence" value="ECO:0007669"/>
    <property type="project" value="InterPro"/>
</dbReference>
<dbReference type="EMBL" id="QOCW01000001">
    <property type="protein sequence ID" value="RBW71237.1"/>
    <property type="molecule type" value="Genomic_DNA"/>
</dbReference>
<comment type="similarity">
    <text evidence="3">Belongs to the bacterial solute-binding protein 9 family.</text>
</comment>
<dbReference type="AlphaFoldDB" id="A0A366XZ84"/>
<name>A0A366XZ84_9BACI</name>
<keyword evidence="6" id="KW-1185">Reference proteome</keyword>
<dbReference type="Proteomes" id="UP000253314">
    <property type="component" value="Unassembled WGS sequence"/>
</dbReference>
<protein>
    <submittedName>
        <fullName evidence="5">Adhesin</fullName>
    </submittedName>
</protein>
<evidence type="ECO:0000313" key="5">
    <source>
        <dbReference type="EMBL" id="RBW71237.1"/>
    </source>
</evidence>
<evidence type="ECO:0000256" key="2">
    <source>
        <dbReference type="ARBA" id="ARBA00022729"/>
    </source>
</evidence>
<dbReference type="PROSITE" id="PS51257">
    <property type="entry name" value="PROKAR_LIPOPROTEIN"/>
    <property type="match status" value="1"/>
</dbReference>
<sequence>MKKITPIIIAIILTLLVLLTACGSNTETPTTSSNNKENKTLKIYTTLFPIEDFTKKIGGEHVEVTNIIPVGADAHSFEPTPKTMVNIAKGDAFIYNGAGMEGYVESITQSLQNEKVVFVEASQGIELIEFNEEHDEHEEENHEEHGEHDMHLWLDPIRAITLADTIKQTLIELKPEAKEDFEENFTRLKQELETLDQEFANMVEEAPNHTFIVSHAAFGYWTDRYDLQQIGISGLSPSNEPSQKQLQEMIEYANEYNIQYVLFEQNVTSKVAKALKNEIGADALQLHDISVLTEEDVKNKEDYFSLMRSNIETLRTALQ</sequence>
<dbReference type="InterPro" id="IPR006129">
    <property type="entry name" value="AdhesinB"/>
</dbReference>
<dbReference type="Pfam" id="PF01297">
    <property type="entry name" value="ZnuA"/>
    <property type="match status" value="1"/>
</dbReference>
<accession>A0A366XZ84</accession>
<dbReference type="InterPro" id="IPR006128">
    <property type="entry name" value="Lipoprotein_PsaA-like"/>
</dbReference>
<dbReference type="GO" id="GO:0007155">
    <property type="term" value="P:cell adhesion"/>
    <property type="evidence" value="ECO:0007669"/>
    <property type="project" value="InterPro"/>
</dbReference>
<dbReference type="OrthoDB" id="9810636at2"/>
<dbReference type="InterPro" id="IPR006127">
    <property type="entry name" value="ZnuA-like"/>
</dbReference>
<evidence type="ECO:0000256" key="1">
    <source>
        <dbReference type="ARBA" id="ARBA00022448"/>
    </source>
</evidence>
<dbReference type="InterPro" id="IPR050492">
    <property type="entry name" value="Bact_metal-bind_prot9"/>
</dbReference>
<dbReference type="RefSeq" id="WP_113803942.1">
    <property type="nucleotide sequence ID" value="NZ_QOCW01000001.1"/>
</dbReference>
<proteinExistence type="inferred from homology"/>
<keyword evidence="1 3" id="KW-0813">Transport</keyword>
<organism evidence="5 6">
    <name type="scientific">Bacillus taeanensis</name>
    <dbReference type="NCBI Taxonomy" id="273032"/>
    <lineage>
        <taxon>Bacteria</taxon>
        <taxon>Bacillati</taxon>
        <taxon>Bacillota</taxon>
        <taxon>Bacilli</taxon>
        <taxon>Bacillales</taxon>
        <taxon>Bacillaceae</taxon>
        <taxon>Bacillus</taxon>
    </lineage>
</organism>
<keyword evidence="4" id="KW-0175">Coiled coil</keyword>